<keyword evidence="2 4" id="KW-0238">DNA-binding</keyword>
<dbReference type="PROSITE" id="PS01081">
    <property type="entry name" value="HTH_TETR_1"/>
    <property type="match status" value="1"/>
</dbReference>
<evidence type="ECO:0000256" key="1">
    <source>
        <dbReference type="ARBA" id="ARBA00023015"/>
    </source>
</evidence>
<proteinExistence type="predicted"/>
<evidence type="ECO:0000256" key="3">
    <source>
        <dbReference type="ARBA" id="ARBA00023163"/>
    </source>
</evidence>
<organism evidence="6 7">
    <name type="scientific">Streptosporangium longisporum</name>
    <dbReference type="NCBI Taxonomy" id="46187"/>
    <lineage>
        <taxon>Bacteria</taxon>
        <taxon>Bacillati</taxon>
        <taxon>Actinomycetota</taxon>
        <taxon>Actinomycetes</taxon>
        <taxon>Streptosporangiales</taxon>
        <taxon>Streptosporangiaceae</taxon>
        <taxon>Streptosporangium</taxon>
    </lineage>
</organism>
<name>A0ABP6LAM5_9ACTN</name>
<keyword evidence="1" id="KW-0805">Transcription regulation</keyword>
<reference evidence="7" key="1">
    <citation type="journal article" date="2019" name="Int. J. Syst. Evol. Microbiol.">
        <title>The Global Catalogue of Microorganisms (GCM) 10K type strain sequencing project: providing services to taxonomists for standard genome sequencing and annotation.</title>
        <authorList>
            <consortium name="The Broad Institute Genomics Platform"/>
            <consortium name="The Broad Institute Genome Sequencing Center for Infectious Disease"/>
            <person name="Wu L."/>
            <person name="Ma J."/>
        </authorList>
    </citation>
    <scope>NUCLEOTIDE SEQUENCE [LARGE SCALE GENOMIC DNA]</scope>
    <source>
        <strain evidence="7">JCM 3106</strain>
    </source>
</reference>
<gene>
    <name evidence="6" type="ORF">GCM10017559_77160</name>
</gene>
<dbReference type="InterPro" id="IPR023772">
    <property type="entry name" value="DNA-bd_HTH_TetR-type_CS"/>
</dbReference>
<dbReference type="SUPFAM" id="SSF46689">
    <property type="entry name" value="Homeodomain-like"/>
    <property type="match status" value="1"/>
</dbReference>
<feature type="domain" description="HTH tetR-type" evidence="5">
    <location>
        <begin position="5"/>
        <end position="65"/>
    </location>
</feature>
<keyword evidence="3" id="KW-0804">Transcription</keyword>
<dbReference type="PANTHER" id="PTHR30055">
    <property type="entry name" value="HTH-TYPE TRANSCRIPTIONAL REGULATOR RUTR"/>
    <property type="match status" value="1"/>
</dbReference>
<evidence type="ECO:0000259" key="5">
    <source>
        <dbReference type="PROSITE" id="PS50977"/>
    </source>
</evidence>
<evidence type="ECO:0000256" key="2">
    <source>
        <dbReference type="ARBA" id="ARBA00023125"/>
    </source>
</evidence>
<dbReference type="PRINTS" id="PR00455">
    <property type="entry name" value="HTHTETR"/>
</dbReference>
<feature type="DNA-binding region" description="H-T-H motif" evidence="4">
    <location>
        <begin position="28"/>
        <end position="47"/>
    </location>
</feature>
<dbReference type="InterPro" id="IPR009057">
    <property type="entry name" value="Homeodomain-like_sf"/>
</dbReference>
<sequence length="183" mass="21627">MREHPDTRTRIQETALTFFIEQGYEATSLREIAEALGVTKAALYYHFKTKDDIVLSLAEDRSRTIGELVSWAEEQPRTEETRRELVRRYSRDLKQGRHRQIIRFFERNQTSLKNHPIMEKAREHIFQLVDFLVDPDDPPTTRLRNRMALFVLHSAWFVMRDETLADDEVEAAALEVALDLVRR</sequence>
<dbReference type="Proteomes" id="UP001499930">
    <property type="component" value="Unassembled WGS sequence"/>
</dbReference>
<keyword evidence="7" id="KW-1185">Reference proteome</keyword>
<dbReference type="PANTHER" id="PTHR30055:SF234">
    <property type="entry name" value="HTH-TYPE TRANSCRIPTIONAL REGULATOR BETI"/>
    <property type="match status" value="1"/>
</dbReference>
<dbReference type="InterPro" id="IPR050109">
    <property type="entry name" value="HTH-type_TetR-like_transc_reg"/>
</dbReference>
<dbReference type="PROSITE" id="PS50977">
    <property type="entry name" value="HTH_TETR_2"/>
    <property type="match status" value="1"/>
</dbReference>
<dbReference type="Pfam" id="PF00440">
    <property type="entry name" value="TetR_N"/>
    <property type="match status" value="1"/>
</dbReference>
<evidence type="ECO:0000256" key="4">
    <source>
        <dbReference type="PROSITE-ProRule" id="PRU00335"/>
    </source>
</evidence>
<comment type="caution">
    <text evidence="6">The sequence shown here is derived from an EMBL/GenBank/DDBJ whole genome shotgun (WGS) entry which is preliminary data.</text>
</comment>
<accession>A0ABP6LAM5</accession>
<evidence type="ECO:0000313" key="7">
    <source>
        <dbReference type="Proteomes" id="UP001499930"/>
    </source>
</evidence>
<evidence type="ECO:0000313" key="6">
    <source>
        <dbReference type="EMBL" id="GAA3037809.1"/>
    </source>
</evidence>
<dbReference type="Gene3D" id="1.10.357.10">
    <property type="entry name" value="Tetracycline Repressor, domain 2"/>
    <property type="match status" value="1"/>
</dbReference>
<protein>
    <submittedName>
        <fullName evidence="6">TetR family transcriptional regulator</fullName>
    </submittedName>
</protein>
<dbReference type="InterPro" id="IPR001647">
    <property type="entry name" value="HTH_TetR"/>
</dbReference>
<dbReference type="RefSeq" id="WP_344906274.1">
    <property type="nucleotide sequence ID" value="NZ_BAAAWD010000028.1"/>
</dbReference>
<dbReference type="EMBL" id="BAAAWD010000028">
    <property type="protein sequence ID" value="GAA3037809.1"/>
    <property type="molecule type" value="Genomic_DNA"/>
</dbReference>